<keyword evidence="7" id="KW-1133">Transmembrane helix</keyword>
<feature type="transmembrane region" description="Helical" evidence="7">
    <location>
        <begin position="381"/>
        <end position="400"/>
    </location>
</feature>
<keyword evidence="4" id="KW-0732">Signal</keyword>
<dbReference type="Gene3D" id="3.40.50.2300">
    <property type="match status" value="2"/>
</dbReference>
<evidence type="ECO:0000256" key="7">
    <source>
        <dbReference type="SAM" id="Phobius"/>
    </source>
</evidence>
<comment type="similarity">
    <text evidence="2">Belongs to the BMP lipoprotein family.</text>
</comment>
<comment type="subcellular location">
    <subcellularLocation>
        <location evidence="1">Cell membrane</location>
        <topology evidence="1">Lipid-anchor</topology>
    </subcellularLocation>
</comment>
<dbReference type="EMBL" id="LAZR01003658">
    <property type="protein sequence ID" value="KKN15988.1"/>
    <property type="molecule type" value="Genomic_DNA"/>
</dbReference>
<name>A0A0F9RFF6_9ZZZZ</name>
<dbReference type="PANTHER" id="PTHR34296">
    <property type="entry name" value="TRANSCRIPTIONAL ACTIVATOR PROTEIN MED"/>
    <property type="match status" value="1"/>
</dbReference>
<protein>
    <recommendedName>
        <fullName evidence="8">ABC transporter substrate-binding protein PnrA-like domain-containing protein</fullName>
    </recommendedName>
</protein>
<reference evidence="9" key="1">
    <citation type="journal article" date="2015" name="Nature">
        <title>Complex archaea that bridge the gap between prokaryotes and eukaryotes.</title>
        <authorList>
            <person name="Spang A."/>
            <person name="Saw J.H."/>
            <person name="Jorgensen S.L."/>
            <person name="Zaremba-Niedzwiedzka K."/>
            <person name="Martijn J."/>
            <person name="Lind A.E."/>
            <person name="van Eijk R."/>
            <person name="Schleper C."/>
            <person name="Guy L."/>
            <person name="Ettema T.J."/>
        </authorList>
    </citation>
    <scope>NUCLEOTIDE SEQUENCE</scope>
</reference>
<organism evidence="9">
    <name type="scientific">marine sediment metagenome</name>
    <dbReference type="NCBI Taxonomy" id="412755"/>
    <lineage>
        <taxon>unclassified sequences</taxon>
        <taxon>metagenomes</taxon>
        <taxon>ecological metagenomes</taxon>
    </lineage>
</organism>
<keyword evidence="7" id="KW-0812">Transmembrane</keyword>
<dbReference type="GO" id="GO:0005886">
    <property type="term" value="C:plasma membrane"/>
    <property type="evidence" value="ECO:0007669"/>
    <property type="project" value="UniProtKB-SubCell"/>
</dbReference>
<accession>A0A0F9RFF6</accession>
<dbReference type="PANTHER" id="PTHR34296:SF2">
    <property type="entry name" value="ABC TRANSPORTER GUANOSINE-BINDING PROTEIN NUPN"/>
    <property type="match status" value="1"/>
</dbReference>
<keyword evidence="3" id="KW-1003">Cell membrane</keyword>
<evidence type="ECO:0000259" key="8">
    <source>
        <dbReference type="Pfam" id="PF02608"/>
    </source>
</evidence>
<comment type="caution">
    <text evidence="9">The sequence shown here is derived from an EMBL/GenBank/DDBJ whole genome shotgun (WGS) entry which is preliminary data.</text>
</comment>
<dbReference type="InterPro" id="IPR050957">
    <property type="entry name" value="BMP_lipoprotein"/>
</dbReference>
<evidence type="ECO:0000256" key="6">
    <source>
        <dbReference type="ARBA" id="ARBA00023288"/>
    </source>
</evidence>
<keyword evidence="5 7" id="KW-0472">Membrane</keyword>
<feature type="domain" description="ABC transporter substrate-binding protein PnrA-like" evidence="8">
    <location>
        <begin position="54"/>
        <end position="302"/>
    </location>
</feature>
<gene>
    <name evidence="9" type="ORF">LCGC14_0980450</name>
</gene>
<dbReference type="Pfam" id="PF02608">
    <property type="entry name" value="Bmp"/>
    <property type="match status" value="1"/>
</dbReference>
<evidence type="ECO:0000256" key="5">
    <source>
        <dbReference type="ARBA" id="ARBA00023136"/>
    </source>
</evidence>
<evidence type="ECO:0000256" key="1">
    <source>
        <dbReference type="ARBA" id="ARBA00004193"/>
    </source>
</evidence>
<dbReference type="InterPro" id="IPR028082">
    <property type="entry name" value="Peripla_BP_I"/>
</dbReference>
<dbReference type="SUPFAM" id="SSF53822">
    <property type="entry name" value="Periplasmic binding protein-like I"/>
    <property type="match status" value="1"/>
</dbReference>
<dbReference type="AlphaFoldDB" id="A0A0F9RFF6"/>
<evidence type="ECO:0000313" key="9">
    <source>
        <dbReference type="EMBL" id="KKN15988.1"/>
    </source>
</evidence>
<sequence length="411" mass="44606">MKLKRNTKWRFFTIVLATLFVLSMIPSTTIPNTSVIVNDGPQTEVKTSISAPYKAALMVGGDETDLGFSYTAIRAIEAIETIYTNWTVSISKRVEYWNQVNVLKAYGDADYDVVFLVGGQFGYDIMETNVTQDYLDTLFVLVPGWGYSPFANVVGLGPAFQTEGMYLAGVLSGLMTETGRLAVVFGAWYDYLAMEFYAFKAGVKSVNNDTCVYARNAGAWDDAAAGKQITSALIDTHNVDIVVQVADLTGRGVISATIEAGITVIGSVGDQWSLAPFNTMTSIGMDTQALFELVVQRAENGTAMSTFGYSSLDMMIGNYLHPYHEYNDTIPQSVKDKVDLVKAGIANGSIVVPQLTSESVPDDPTGCDPIVTTPAIPGFPLLYIGLASTTMLGVMLLLINRSRRIVNKHKS</sequence>
<proteinExistence type="inferred from homology"/>
<evidence type="ECO:0000256" key="4">
    <source>
        <dbReference type="ARBA" id="ARBA00022729"/>
    </source>
</evidence>
<evidence type="ECO:0000256" key="3">
    <source>
        <dbReference type="ARBA" id="ARBA00022475"/>
    </source>
</evidence>
<dbReference type="InterPro" id="IPR003760">
    <property type="entry name" value="PnrA-like"/>
</dbReference>
<evidence type="ECO:0000256" key="2">
    <source>
        <dbReference type="ARBA" id="ARBA00008610"/>
    </source>
</evidence>
<keyword evidence="6" id="KW-0449">Lipoprotein</keyword>